<proteinExistence type="predicted"/>
<evidence type="ECO:0000313" key="2">
    <source>
        <dbReference type="Proteomes" id="UP000499080"/>
    </source>
</evidence>
<feature type="non-terminal residue" evidence="1">
    <location>
        <position position="1"/>
    </location>
</feature>
<comment type="caution">
    <text evidence="1">The sequence shown here is derived from an EMBL/GenBank/DDBJ whole genome shotgun (WGS) entry which is preliminary data.</text>
</comment>
<protein>
    <submittedName>
        <fullName evidence="1">Uncharacterized protein</fullName>
    </submittedName>
</protein>
<dbReference type="EMBL" id="BGPR01260460">
    <property type="protein sequence ID" value="GBM69881.1"/>
    <property type="molecule type" value="Genomic_DNA"/>
</dbReference>
<dbReference type="Proteomes" id="UP000499080">
    <property type="component" value="Unassembled WGS sequence"/>
</dbReference>
<keyword evidence="2" id="KW-1185">Reference proteome</keyword>
<sequence>PELVSRAEVARHPRRHFRRWGSVECRGPSGRICQRCPVRLNGELRRSEGAILPFGIGDLASVGDMKGYRLVVSAEWNS</sequence>
<organism evidence="1 2">
    <name type="scientific">Araneus ventricosus</name>
    <name type="common">Orbweaver spider</name>
    <name type="synonym">Epeira ventricosa</name>
    <dbReference type="NCBI Taxonomy" id="182803"/>
    <lineage>
        <taxon>Eukaryota</taxon>
        <taxon>Metazoa</taxon>
        <taxon>Ecdysozoa</taxon>
        <taxon>Arthropoda</taxon>
        <taxon>Chelicerata</taxon>
        <taxon>Arachnida</taxon>
        <taxon>Araneae</taxon>
        <taxon>Araneomorphae</taxon>
        <taxon>Entelegynae</taxon>
        <taxon>Araneoidea</taxon>
        <taxon>Araneidae</taxon>
        <taxon>Araneus</taxon>
    </lineage>
</organism>
<dbReference type="AlphaFoldDB" id="A0A4Y2HWS7"/>
<evidence type="ECO:0000313" key="1">
    <source>
        <dbReference type="EMBL" id="GBM69881.1"/>
    </source>
</evidence>
<name>A0A4Y2HWS7_ARAVE</name>
<gene>
    <name evidence="1" type="ORF">AVEN_48501_1</name>
</gene>
<reference evidence="1 2" key="1">
    <citation type="journal article" date="2019" name="Sci. Rep.">
        <title>Orb-weaving spider Araneus ventricosus genome elucidates the spidroin gene catalogue.</title>
        <authorList>
            <person name="Kono N."/>
            <person name="Nakamura H."/>
            <person name="Ohtoshi R."/>
            <person name="Moran D.A.P."/>
            <person name="Shinohara A."/>
            <person name="Yoshida Y."/>
            <person name="Fujiwara M."/>
            <person name="Mori M."/>
            <person name="Tomita M."/>
            <person name="Arakawa K."/>
        </authorList>
    </citation>
    <scope>NUCLEOTIDE SEQUENCE [LARGE SCALE GENOMIC DNA]</scope>
</reference>
<accession>A0A4Y2HWS7</accession>